<dbReference type="PANTHER" id="PTHR46481:SF10">
    <property type="entry name" value="ZINC FINGER BED DOMAIN-CONTAINING PROTEIN 39"/>
    <property type="match status" value="1"/>
</dbReference>
<dbReference type="Proteomes" id="UP000762676">
    <property type="component" value="Unassembled WGS sequence"/>
</dbReference>
<reference evidence="11 12" key="1">
    <citation type="journal article" date="2021" name="Elife">
        <title>Chloroplast acquisition without the gene transfer in kleptoplastic sea slugs, Plakobranchus ocellatus.</title>
        <authorList>
            <person name="Maeda T."/>
            <person name="Takahashi S."/>
            <person name="Yoshida T."/>
            <person name="Shimamura S."/>
            <person name="Takaki Y."/>
            <person name="Nagai Y."/>
            <person name="Toyoda A."/>
            <person name="Suzuki Y."/>
            <person name="Arimoto A."/>
            <person name="Ishii H."/>
            <person name="Satoh N."/>
            <person name="Nishiyama T."/>
            <person name="Hasebe M."/>
            <person name="Maruyama T."/>
            <person name="Minagawa J."/>
            <person name="Obokata J."/>
            <person name="Shigenobu S."/>
        </authorList>
    </citation>
    <scope>NUCLEOTIDE SEQUENCE [LARGE SCALE GENOMIC DNA]</scope>
</reference>
<comment type="caution">
    <text evidence="11">The sequence shown here is derived from an EMBL/GenBank/DDBJ whole genome shotgun (WGS) entry which is preliminary data.</text>
</comment>
<sequence>MEKTSQGVATCTICKETFNYPGGSTSNLRRHITTKHAASEGASQLETKSNKECAPKDVASKSTLFQPTLQSTLSRTKVYEPESAKKKFLDDLVVNMIVKDLQPFSVVEDEGFRSLVAGLDPKYQLPSRRTITRKLLPSKYEEQSLQLKSTLSQVDHIAITTDLWTSRRTESYITVTAHYLCPSPSWELQTAVLATKLVTVSHTAENIAAVLKDVFQEWDIEAKISSIVTDNASAMVSLVKDHMRKHHVRCFAHSLNLIVRESIKKSEEMTPLLSKVKAIVTYFHHSVKGSEKLKSVQTTLGLGQKKLVQDVETRWNSTLKMAQRYIEEHQAVTGALCGLGKAEMSITDDEVRTLEKMVNVLTPFDLATREMSGEKYPSLSKMLPTVRQIMEFLATEEPSSLRDHLQAEMRRRFTGLQDNVTLCAATFLDPRFKKLTFTDQDSLKKVEDRLKALMNRMAPLEHERPCSSQDITEDIEEREPPLKKSLWGSFDDRVDEISKTTTPALTGPIIELRRYNEMGYLKRLQDPLQWWKENQAIFPKLSAVARQFLHIPATSVPSERLFSKAGELISVRRSCLKATNVDKILFLNKKPSP</sequence>
<dbReference type="InterPro" id="IPR008906">
    <property type="entry name" value="HATC_C_dom"/>
</dbReference>
<dbReference type="PANTHER" id="PTHR46481">
    <property type="entry name" value="ZINC FINGER BED DOMAIN-CONTAINING PROTEIN 4"/>
    <property type="match status" value="1"/>
</dbReference>
<feature type="domain" description="BED-type" evidence="10">
    <location>
        <begin position="1"/>
        <end position="43"/>
    </location>
</feature>
<evidence type="ECO:0000256" key="3">
    <source>
        <dbReference type="ARBA" id="ARBA00022771"/>
    </source>
</evidence>
<dbReference type="GO" id="GO:0005634">
    <property type="term" value="C:nucleus"/>
    <property type="evidence" value="ECO:0007669"/>
    <property type="project" value="UniProtKB-SubCell"/>
</dbReference>
<organism evidence="11 12">
    <name type="scientific">Elysia marginata</name>
    <dbReference type="NCBI Taxonomy" id="1093978"/>
    <lineage>
        <taxon>Eukaryota</taxon>
        <taxon>Metazoa</taxon>
        <taxon>Spiralia</taxon>
        <taxon>Lophotrochozoa</taxon>
        <taxon>Mollusca</taxon>
        <taxon>Gastropoda</taxon>
        <taxon>Heterobranchia</taxon>
        <taxon>Euthyneura</taxon>
        <taxon>Panpulmonata</taxon>
        <taxon>Sacoglossa</taxon>
        <taxon>Placobranchoidea</taxon>
        <taxon>Plakobranchidae</taxon>
        <taxon>Elysia</taxon>
    </lineage>
</organism>
<keyword evidence="7" id="KW-0804">Transcription</keyword>
<dbReference type="SUPFAM" id="SSF140996">
    <property type="entry name" value="Hermes dimerisation domain"/>
    <property type="match status" value="1"/>
</dbReference>
<evidence type="ECO:0000256" key="9">
    <source>
        <dbReference type="PROSITE-ProRule" id="PRU00027"/>
    </source>
</evidence>
<dbReference type="InterPro" id="IPR003656">
    <property type="entry name" value="Znf_BED"/>
</dbReference>
<keyword evidence="2" id="KW-0479">Metal-binding</keyword>
<dbReference type="EMBL" id="BMAT01008732">
    <property type="protein sequence ID" value="GFR91484.1"/>
    <property type="molecule type" value="Genomic_DNA"/>
</dbReference>
<keyword evidence="3 9" id="KW-0863">Zinc-finger</keyword>
<dbReference type="Gene3D" id="1.10.10.1070">
    <property type="entry name" value="Zinc finger, BED domain-containing"/>
    <property type="match status" value="1"/>
</dbReference>
<accession>A0AAV4H1F4</accession>
<evidence type="ECO:0000256" key="5">
    <source>
        <dbReference type="ARBA" id="ARBA00023015"/>
    </source>
</evidence>
<keyword evidence="6" id="KW-0238">DNA-binding</keyword>
<comment type="subcellular location">
    <subcellularLocation>
        <location evidence="1">Nucleus</location>
    </subcellularLocation>
</comment>
<dbReference type="InterPro" id="IPR012337">
    <property type="entry name" value="RNaseH-like_sf"/>
</dbReference>
<keyword evidence="5" id="KW-0805">Transcription regulation</keyword>
<proteinExistence type="predicted"/>
<dbReference type="Pfam" id="PF02892">
    <property type="entry name" value="zf-BED"/>
    <property type="match status" value="1"/>
</dbReference>
<dbReference type="GO" id="GO:0003677">
    <property type="term" value="F:DNA binding"/>
    <property type="evidence" value="ECO:0007669"/>
    <property type="project" value="UniProtKB-KW"/>
</dbReference>
<dbReference type="InterPro" id="IPR052035">
    <property type="entry name" value="ZnF_BED_domain_contain"/>
</dbReference>
<keyword evidence="4" id="KW-0862">Zinc</keyword>
<dbReference type="GO" id="GO:0046983">
    <property type="term" value="F:protein dimerization activity"/>
    <property type="evidence" value="ECO:0007669"/>
    <property type="project" value="InterPro"/>
</dbReference>
<keyword evidence="8" id="KW-0539">Nucleus</keyword>
<evidence type="ECO:0000256" key="2">
    <source>
        <dbReference type="ARBA" id="ARBA00022723"/>
    </source>
</evidence>
<evidence type="ECO:0000256" key="4">
    <source>
        <dbReference type="ARBA" id="ARBA00022833"/>
    </source>
</evidence>
<evidence type="ECO:0000259" key="10">
    <source>
        <dbReference type="PROSITE" id="PS50808"/>
    </source>
</evidence>
<protein>
    <submittedName>
        <fullName evidence="11">Zinc finger BED domain-containing protein 4</fullName>
    </submittedName>
</protein>
<keyword evidence="12" id="KW-1185">Reference proteome</keyword>
<evidence type="ECO:0000256" key="7">
    <source>
        <dbReference type="ARBA" id="ARBA00023163"/>
    </source>
</evidence>
<name>A0AAV4H1F4_9GAST</name>
<dbReference type="GO" id="GO:0008270">
    <property type="term" value="F:zinc ion binding"/>
    <property type="evidence" value="ECO:0007669"/>
    <property type="project" value="UniProtKB-KW"/>
</dbReference>
<dbReference type="AlphaFoldDB" id="A0AAV4H1F4"/>
<dbReference type="Pfam" id="PF05699">
    <property type="entry name" value="Dimer_Tnp_hAT"/>
    <property type="match status" value="1"/>
</dbReference>
<gene>
    <name evidence="11" type="ORF">ElyMa_004329400</name>
</gene>
<dbReference type="PROSITE" id="PS50808">
    <property type="entry name" value="ZF_BED"/>
    <property type="match status" value="1"/>
</dbReference>
<evidence type="ECO:0000256" key="1">
    <source>
        <dbReference type="ARBA" id="ARBA00004123"/>
    </source>
</evidence>
<dbReference type="SUPFAM" id="SSF53098">
    <property type="entry name" value="Ribonuclease H-like"/>
    <property type="match status" value="1"/>
</dbReference>
<evidence type="ECO:0000256" key="6">
    <source>
        <dbReference type="ARBA" id="ARBA00023125"/>
    </source>
</evidence>
<evidence type="ECO:0000313" key="12">
    <source>
        <dbReference type="Proteomes" id="UP000762676"/>
    </source>
</evidence>
<evidence type="ECO:0000256" key="8">
    <source>
        <dbReference type="ARBA" id="ARBA00023242"/>
    </source>
</evidence>
<evidence type="ECO:0000313" key="11">
    <source>
        <dbReference type="EMBL" id="GFR91484.1"/>
    </source>
</evidence>